<keyword evidence="2" id="KW-0472">Membrane</keyword>
<dbReference type="RefSeq" id="XP_016299022.1">
    <property type="nucleotide sequence ID" value="XM_016443536.1"/>
</dbReference>
<dbReference type="AlphaFoldDB" id="A0A671L626"/>
<dbReference type="OrthoDB" id="9632766at2759"/>
<accession>A0A671L626</accession>
<name>A0A671L626_9TELE</name>
<dbReference type="Proteomes" id="UP000472260">
    <property type="component" value="Unassembled WGS sequence"/>
</dbReference>
<evidence type="ECO:0000256" key="3">
    <source>
        <dbReference type="SAM" id="SignalP"/>
    </source>
</evidence>
<keyword evidence="5" id="KW-1185">Reference proteome</keyword>
<evidence type="ECO:0000256" key="2">
    <source>
        <dbReference type="SAM" id="Phobius"/>
    </source>
</evidence>
<evidence type="ECO:0000313" key="5">
    <source>
        <dbReference type="Proteomes" id="UP000472260"/>
    </source>
</evidence>
<feature type="region of interest" description="Disordered" evidence="1">
    <location>
        <begin position="167"/>
        <end position="304"/>
    </location>
</feature>
<proteinExistence type="predicted"/>
<gene>
    <name evidence="4" type="primary">LOC107655914</name>
</gene>
<evidence type="ECO:0000313" key="4">
    <source>
        <dbReference type="Ensembl" id="ENSSANP00000015739.1"/>
    </source>
</evidence>
<sequence>MKVLLYVCFILFVTDEATGQTTDPACGNVNDFDRCLDNAGICDETISSCTCFEGQPFCRCNSQKGEFYIDENCTQRWTVVTFALVASLPGLTLAVLVGVIVYVIMLPSNKSHTGEGKTTPKTASKEQHLFPGIAFASDINGRPPPNMRPVQQDHVPMTAMPNRPYSISSGMRDPQMGGPARPYNPSSGVHPSVDSMTDGRPREPNSVYTGMRDPMGGPVQPYSNGAVRGQIVSNPYARDSPSRNPYEDHSPSADHHSDYTPHAPSHTYDELKPNQPYSPAPLYGSSEHGNLRNGFPRPQLNLRY</sequence>
<feature type="compositionally biased region" description="Basic and acidic residues" evidence="1">
    <location>
        <begin position="245"/>
        <end position="259"/>
    </location>
</feature>
<evidence type="ECO:0000256" key="1">
    <source>
        <dbReference type="SAM" id="MobiDB-lite"/>
    </source>
</evidence>
<reference evidence="4" key="2">
    <citation type="submission" date="2025-09" db="UniProtKB">
        <authorList>
            <consortium name="Ensembl"/>
        </authorList>
    </citation>
    <scope>IDENTIFICATION</scope>
</reference>
<dbReference type="KEGG" id="sanh:107655914"/>
<organism evidence="4 5">
    <name type="scientific">Sinocyclocheilus anshuiensis</name>
    <dbReference type="NCBI Taxonomy" id="1608454"/>
    <lineage>
        <taxon>Eukaryota</taxon>
        <taxon>Metazoa</taxon>
        <taxon>Chordata</taxon>
        <taxon>Craniata</taxon>
        <taxon>Vertebrata</taxon>
        <taxon>Euteleostomi</taxon>
        <taxon>Actinopterygii</taxon>
        <taxon>Neopterygii</taxon>
        <taxon>Teleostei</taxon>
        <taxon>Ostariophysi</taxon>
        <taxon>Cypriniformes</taxon>
        <taxon>Cyprinidae</taxon>
        <taxon>Cyprininae</taxon>
        <taxon>Sinocyclocheilus</taxon>
    </lineage>
</organism>
<feature type="chain" id="PRO_5025506461" evidence="3">
    <location>
        <begin position="20"/>
        <end position="304"/>
    </location>
</feature>
<protein>
    <submittedName>
        <fullName evidence="4">Uncharacterized LOC107655914</fullName>
    </submittedName>
</protein>
<keyword evidence="2" id="KW-1133">Transmembrane helix</keyword>
<feature type="signal peptide" evidence="3">
    <location>
        <begin position="1"/>
        <end position="19"/>
    </location>
</feature>
<dbReference type="Ensembl" id="ENSSANT00000016794.1">
    <property type="protein sequence ID" value="ENSSANP00000015739.1"/>
    <property type="gene ID" value="ENSSANG00000008309.1"/>
</dbReference>
<keyword evidence="2" id="KW-0812">Transmembrane</keyword>
<dbReference type="GeneID" id="107655914"/>
<reference evidence="4" key="1">
    <citation type="submission" date="2025-08" db="UniProtKB">
        <authorList>
            <consortium name="Ensembl"/>
        </authorList>
    </citation>
    <scope>IDENTIFICATION</scope>
</reference>
<feature type="transmembrane region" description="Helical" evidence="2">
    <location>
        <begin position="77"/>
        <end position="104"/>
    </location>
</feature>
<keyword evidence="3" id="KW-0732">Signal</keyword>